<gene>
    <name evidence="3" type="ORF">HHK36_009466</name>
</gene>
<feature type="compositionally biased region" description="Basic residues" evidence="1">
    <location>
        <begin position="160"/>
        <end position="169"/>
    </location>
</feature>
<name>A0A834ZBQ9_TETSI</name>
<reference evidence="3 4" key="1">
    <citation type="submission" date="2020-04" db="EMBL/GenBank/DDBJ databases">
        <title>Plant Genome Project.</title>
        <authorList>
            <person name="Zhang R.-G."/>
        </authorList>
    </citation>
    <scope>NUCLEOTIDE SEQUENCE [LARGE SCALE GENOMIC DNA]</scope>
    <source>
        <strain evidence="3">YNK0</strain>
        <tissue evidence="3">Leaf</tissue>
    </source>
</reference>
<accession>A0A834ZBQ9</accession>
<dbReference type="EMBL" id="JABCRI010000006">
    <property type="protein sequence ID" value="KAF8404579.1"/>
    <property type="molecule type" value="Genomic_DNA"/>
</dbReference>
<protein>
    <recommendedName>
        <fullName evidence="2">VQ domain-containing protein</fullName>
    </recommendedName>
</protein>
<feature type="region of interest" description="Disordered" evidence="1">
    <location>
        <begin position="108"/>
        <end position="174"/>
    </location>
</feature>
<feature type="compositionally biased region" description="Polar residues" evidence="1">
    <location>
        <begin position="110"/>
        <end position="125"/>
    </location>
</feature>
<feature type="compositionally biased region" description="Basic residues" evidence="1">
    <location>
        <begin position="45"/>
        <end position="57"/>
    </location>
</feature>
<dbReference type="InterPro" id="IPR039609">
    <property type="entry name" value="VQ_15/22"/>
</dbReference>
<dbReference type="AlphaFoldDB" id="A0A834ZBQ9"/>
<proteinExistence type="predicted"/>
<dbReference type="PANTHER" id="PTHR33179:SF4">
    <property type="entry name" value="VQ MOTIF-CONTAINING PROTEIN"/>
    <property type="match status" value="1"/>
</dbReference>
<comment type="caution">
    <text evidence="3">The sequence shown here is derived from an EMBL/GenBank/DDBJ whole genome shotgun (WGS) entry which is preliminary data.</text>
</comment>
<evidence type="ECO:0000313" key="3">
    <source>
        <dbReference type="EMBL" id="KAF8404579.1"/>
    </source>
</evidence>
<dbReference type="OrthoDB" id="780193at2759"/>
<dbReference type="InterPro" id="IPR008889">
    <property type="entry name" value="VQ"/>
</dbReference>
<evidence type="ECO:0000256" key="1">
    <source>
        <dbReference type="SAM" id="MobiDB-lite"/>
    </source>
</evidence>
<organism evidence="3 4">
    <name type="scientific">Tetracentron sinense</name>
    <name type="common">Spur-leaf</name>
    <dbReference type="NCBI Taxonomy" id="13715"/>
    <lineage>
        <taxon>Eukaryota</taxon>
        <taxon>Viridiplantae</taxon>
        <taxon>Streptophyta</taxon>
        <taxon>Embryophyta</taxon>
        <taxon>Tracheophyta</taxon>
        <taxon>Spermatophyta</taxon>
        <taxon>Magnoliopsida</taxon>
        <taxon>Trochodendrales</taxon>
        <taxon>Trochodendraceae</taxon>
        <taxon>Tetracentron</taxon>
    </lineage>
</organism>
<evidence type="ECO:0000313" key="4">
    <source>
        <dbReference type="Proteomes" id="UP000655225"/>
    </source>
</evidence>
<evidence type="ECO:0000259" key="2">
    <source>
        <dbReference type="Pfam" id="PF05678"/>
    </source>
</evidence>
<feature type="compositionally biased region" description="Low complexity" evidence="1">
    <location>
        <begin position="127"/>
        <end position="140"/>
    </location>
</feature>
<feature type="domain" description="VQ" evidence="2">
    <location>
        <begin position="170"/>
        <end position="197"/>
    </location>
</feature>
<dbReference type="Proteomes" id="UP000655225">
    <property type="component" value="Unassembled WGS sequence"/>
</dbReference>
<feature type="compositionally biased region" description="Low complexity" evidence="1">
    <location>
        <begin position="1"/>
        <end position="14"/>
    </location>
</feature>
<dbReference type="Pfam" id="PF05678">
    <property type="entry name" value="VQ"/>
    <property type="match status" value="1"/>
</dbReference>
<feature type="region of interest" description="Disordered" evidence="1">
    <location>
        <begin position="394"/>
        <end position="429"/>
    </location>
</feature>
<sequence length="429" mass="45944">MDSGHSGSIQSSSGGDEEYDSRAESISAIFNSSGHVGPISNPQPLHHHNHNHNHNHNHTPSFFDPLSNYINSSFSRSPPPNANSLLNLDMVWSRGLRSEPNCTDIGNLMAPSSSTQPISDAQNSGRLPFPASSSSLPFQPGLENGVRASAPSDQTNVVRPSKKRSRASRRAPTTVISTDTSNFRDMVQQFTGIPAPPFPASPFPRSRLDLFSTASTMRSGHLDQPPPYLLRPFAQKVQPPSFLSSSSFSSSAMVDAIASTTNITSTANRTAITSSITSNSNHLSSDLLNLQNPIHSFQSLLQSPPPPPPKYPLSNVQIFGTKSIPQNDSHLKMGVLEEFGMGHGLVPSDGLSLRSDNNSSNWVGGVGSNDGDQAHLKSFNGNYSNSQRVSGCKINYSASSSDPHPEKGSENVVPSRGEGMVDSWICSSD</sequence>
<dbReference type="PANTHER" id="PTHR33179">
    <property type="entry name" value="VQ MOTIF-CONTAINING PROTEIN"/>
    <property type="match status" value="1"/>
</dbReference>
<dbReference type="OMA" id="FQTHVFD"/>
<feature type="region of interest" description="Disordered" evidence="1">
    <location>
        <begin position="1"/>
        <end position="60"/>
    </location>
</feature>
<keyword evidence="4" id="KW-1185">Reference proteome</keyword>